<gene>
    <name evidence="3" type="primary">LOC116187279</name>
</gene>
<evidence type="ECO:0000313" key="2">
    <source>
        <dbReference type="Proteomes" id="UP000515151"/>
    </source>
</evidence>
<dbReference type="Pfam" id="PF00512">
    <property type="entry name" value="HisKA"/>
    <property type="match status" value="1"/>
</dbReference>
<dbReference type="GO" id="GO:0000155">
    <property type="term" value="F:phosphorelay sensor kinase activity"/>
    <property type="evidence" value="ECO:0007669"/>
    <property type="project" value="InterPro"/>
</dbReference>
<protein>
    <submittedName>
        <fullName evidence="3">Phytochrome E-like</fullName>
    </submittedName>
</protein>
<name>A0A6P8BQ54_PUNGR</name>
<reference evidence="3" key="2">
    <citation type="submission" date="2025-08" db="UniProtKB">
        <authorList>
            <consortium name="RefSeq"/>
        </authorList>
    </citation>
    <scope>IDENTIFICATION</scope>
    <source>
        <tissue evidence="3">Leaf</tissue>
    </source>
</reference>
<sequence>MKNALNGIRFTHQLLEGTAISDDQKQVLETSDACERQIMAIIDNIDIMNIEEGTIEFKMEELLLGSVLDAVVSQVMIPLREKKLQLFHEVPQEMKKLSLMTRPGQGRPSALIIDMFDGGKRWTIQEGLRLNLSRKLLNRMNGRVNC</sequence>
<evidence type="ECO:0000259" key="1">
    <source>
        <dbReference type="Pfam" id="PF00512"/>
    </source>
</evidence>
<accession>A0A6P8BQ54</accession>
<reference evidence="2" key="1">
    <citation type="journal article" date="2020" name="Plant Biotechnol. J.">
        <title>The pomegranate (Punica granatum L.) draft genome dissects genetic divergence between soft- and hard-seeded cultivars.</title>
        <authorList>
            <person name="Luo X."/>
            <person name="Li H."/>
            <person name="Wu Z."/>
            <person name="Yao W."/>
            <person name="Zhao P."/>
            <person name="Cao D."/>
            <person name="Yu H."/>
            <person name="Li K."/>
            <person name="Poudel K."/>
            <person name="Zhao D."/>
            <person name="Zhang F."/>
            <person name="Xia X."/>
            <person name="Chen L."/>
            <person name="Wang Q."/>
            <person name="Jing D."/>
            <person name="Cao S."/>
        </authorList>
    </citation>
    <scope>NUCLEOTIDE SEQUENCE [LARGE SCALE GENOMIC DNA]</scope>
    <source>
        <strain evidence="2">cv. Tunisia</strain>
    </source>
</reference>
<dbReference type="AlphaFoldDB" id="A0A6P8BQ54"/>
<dbReference type="OrthoDB" id="1924328at2759"/>
<dbReference type="Proteomes" id="UP000515151">
    <property type="component" value="Chromosome 8"/>
</dbReference>
<keyword evidence="2" id="KW-1185">Reference proteome</keyword>
<feature type="domain" description="Signal transduction histidine kinase dimerisation/phosphoacceptor" evidence="1">
    <location>
        <begin position="1"/>
        <end position="53"/>
    </location>
</feature>
<proteinExistence type="predicted"/>
<organism evidence="2 3">
    <name type="scientific">Punica granatum</name>
    <name type="common">Pomegranate</name>
    <dbReference type="NCBI Taxonomy" id="22663"/>
    <lineage>
        <taxon>Eukaryota</taxon>
        <taxon>Viridiplantae</taxon>
        <taxon>Streptophyta</taxon>
        <taxon>Embryophyta</taxon>
        <taxon>Tracheophyta</taxon>
        <taxon>Spermatophyta</taxon>
        <taxon>Magnoliopsida</taxon>
        <taxon>eudicotyledons</taxon>
        <taxon>Gunneridae</taxon>
        <taxon>Pentapetalae</taxon>
        <taxon>rosids</taxon>
        <taxon>malvids</taxon>
        <taxon>Myrtales</taxon>
        <taxon>Lythraceae</taxon>
        <taxon>Punica</taxon>
    </lineage>
</organism>
<evidence type="ECO:0000313" key="3">
    <source>
        <dbReference type="RefSeq" id="XP_031371793.1"/>
    </source>
</evidence>
<dbReference type="InterPro" id="IPR003661">
    <property type="entry name" value="HisK_dim/P_dom"/>
</dbReference>
<dbReference type="RefSeq" id="XP_031371793.1">
    <property type="nucleotide sequence ID" value="XM_031515933.1"/>
</dbReference>
<dbReference type="GeneID" id="116187279"/>